<dbReference type="NCBIfam" id="NF005710">
    <property type="entry name" value="PRK07522.1"/>
    <property type="match status" value="1"/>
</dbReference>
<sequence>MSNLQPMSSAEMLGHLISFDTTSCNSNFPLIEFAEAFLRDQGIETIRADYAPGKTNLVASIGPAVDGGVVLSGHTDTVPVTGQAWATDPFTMTDVNGDLLGRGTCDMKGFLACCLAAVPHLKARNLTRPVHLVFSCDEEVSCEGVIPAVRRFGHDMPTPSVCIVGEPTMMDVMTGQKACQAFLTTITGVEAHSSKPALGWSALNEAALLINEINAIAQEMRDKVNENCLFDPAFTTVHVGAVHSGTTVNIVPNLATISWEARLLPDQDTSEICDRVARFVQARNEVIRATYPDAGIETDNYVNVPGLEPEPDGAAKSLAMRLTGSNRIGVVSYGTEAGHFQAAGMSTVICGPGSIDQAHKPDEFVAASQLVECDRFLTRLGDELSAP</sequence>
<dbReference type="InterPro" id="IPR011650">
    <property type="entry name" value="Peptidase_M20_dimer"/>
</dbReference>
<evidence type="ECO:0000256" key="9">
    <source>
        <dbReference type="ARBA" id="ARBA00023285"/>
    </source>
</evidence>
<name>A0A1B0THD2_9BACT</name>
<dbReference type="InterPro" id="IPR050072">
    <property type="entry name" value="Peptidase_M20A"/>
</dbReference>
<evidence type="ECO:0000256" key="1">
    <source>
        <dbReference type="ARBA" id="ARBA00001947"/>
    </source>
</evidence>
<keyword evidence="7" id="KW-0378">Hydrolase</keyword>
<keyword evidence="4" id="KW-0055">Arginine biosynthesis</keyword>
<dbReference type="SUPFAM" id="SSF55031">
    <property type="entry name" value="Bacterial exopeptidase dimerisation domain"/>
    <property type="match status" value="1"/>
</dbReference>
<dbReference type="PANTHER" id="PTHR43808">
    <property type="entry name" value="ACETYLORNITHINE DEACETYLASE"/>
    <property type="match status" value="1"/>
</dbReference>
<accession>A0A1B0THD2</accession>
<evidence type="ECO:0000256" key="2">
    <source>
        <dbReference type="ARBA" id="ARBA00005691"/>
    </source>
</evidence>
<evidence type="ECO:0000256" key="3">
    <source>
        <dbReference type="ARBA" id="ARBA00022490"/>
    </source>
</evidence>
<dbReference type="NCBIfam" id="TIGR01892">
    <property type="entry name" value="AcOrn-deacetyl"/>
    <property type="match status" value="1"/>
</dbReference>
<evidence type="ECO:0000259" key="10">
    <source>
        <dbReference type="Pfam" id="PF07687"/>
    </source>
</evidence>
<dbReference type="Pfam" id="PF01546">
    <property type="entry name" value="Peptidase_M20"/>
    <property type="match status" value="1"/>
</dbReference>
<proteinExistence type="inferred from homology"/>
<keyword evidence="8" id="KW-0862">Zinc</keyword>
<keyword evidence="9" id="KW-0170">Cobalt</keyword>
<keyword evidence="6" id="KW-0479">Metal-binding</keyword>
<dbReference type="Pfam" id="PF07687">
    <property type="entry name" value="M20_dimer"/>
    <property type="match status" value="1"/>
</dbReference>
<dbReference type="Gene3D" id="3.30.70.360">
    <property type="match status" value="1"/>
</dbReference>
<comment type="similarity">
    <text evidence="2">Belongs to the peptidase M20A family. ArgE subfamily.</text>
</comment>
<evidence type="ECO:0000256" key="5">
    <source>
        <dbReference type="ARBA" id="ARBA00022605"/>
    </source>
</evidence>
<keyword evidence="5" id="KW-0028">Amino-acid biosynthesis</keyword>
<dbReference type="PANTHER" id="PTHR43808:SF31">
    <property type="entry name" value="N-ACETYL-L-CITRULLINE DEACETYLASE"/>
    <property type="match status" value="1"/>
</dbReference>
<dbReference type="InterPro" id="IPR010169">
    <property type="entry name" value="AcOrn-deacetyl"/>
</dbReference>
<evidence type="ECO:0000313" key="11">
    <source>
        <dbReference type="EMBL" id="ALL53645.1"/>
    </source>
</evidence>
<dbReference type="GO" id="GO:0008777">
    <property type="term" value="F:acetylornithine deacetylase activity"/>
    <property type="evidence" value="ECO:0007669"/>
    <property type="project" value="TreeGrafter"/>
</dbReference>
<evidence type="ECO:0000256" key="4">
    <source>
        <dbReference type="ARBA" id="ARBA00022571"/>
    </source>
</evidence>
<organism evidence="11">
    <name type="scientific">uncultured bacterium fosmid I5J7</name>
    <dbReference type="NCBI Taxonomy" id="1701911"/>
    <lineage>
        <taxon>Bacteria</taxon>
        <taxon>environmental samples</taxon>
    </lineage>
</organism>
<dbReference type="AlphaFoldDB" id="A0A1B0THD2"/>
<dbReference type="SUPFAM" id="SSF53187">
    <property type="entry name" value="Zn-dependent exopeptidases"/>
    <property type="match status" value="1"/>
</dbReference>
<reference evidence="11" key="1">
    <citation type="submission" date="2015-01" db="EMBL/GenBank/DDBJ databases">
        <title>Ommochrome synthesis by a marine sediment metagenomic clone in Escherichia coli is catalyzed by a bacterial hemerythrin.</title>
        <authorList>
            <person name="Strand T.A."/>
            <person name="Panzella L."/>
            <person name="Ertesvaag H."/>
            <person name="D'Errico G."/>
            <person name="D'Ischia M."/>
            <person name="Drabloes F."/>
            <person name="Valla S."/>
        </authorList>
    </citation>
    <scope>NUCLEOTIDE SEQUENCE</scope>
</reference>
<evidence type="ECO:0000256" key="7">
    <source>
        <dbReference type="ARBA" id="ARBA00022801"/>
    </source>
</evidence>
<evidence type="ECO:0000256" key="8">
    <source>
        <dbReference type="ARBA" id="ARBA00022833"/>
    </source>
</evidence>
<dbReference type="GO" id="GO:0006526">
    <property type="term" value="P:L-arginine biosynthetic process"/>
    <property type="evidence" value="ECO:0007669"/>
    <property type="project" value="UniProtKB-KW"/>
</dbReference>
<dbReference type="CDD" id="cd03894">
    <property type="entry name" value="M20_ArgE"/>
    <property type="match status" value="1"/>
</dbReference>
<dbReference type="InterPro" id="IPR002933">
    <property type="entry name" value="Peptidase_M20"/>
</dbReference>
<dbReference type="InterPro" id="IPR001261">
    <property type="entry name" value="ArgE/DapE_CS"/>
</dbReference>
<dbReference type="PROSITE" id="PS00759">
    <property type="entry name" value="ARGE_DAPE_CPG2_2"/>
    <property type="match status" value="1"/>
</dbReference>
<evidence type="ECO:0000256" key="6">
    <source>
        <dbReference type="ARBA" id="ARBA00022723"/>
    </source>
</evidence>
<dbReference type="EMBL" id="KP401859">
    <property type="protein sequence ID" value="ALL53645.1"/>
    <property type="molecule type" value="Genomic_DNA"/>
</dbReference>
<comment type="cofactor">
    <cofactor evidence="1">
        <name>Zn(2+)</name>
        <dbReference type="ChEBI" id="CHEBI:29105"/>
    </cofactor>
</comment>
<protein>
    <submittedName>
        <fullName evidence="11">Acetylornithine deacetylase</fullName>
    </submittedName>
</protein>
<dbReference type="Gene3D" id="3.40.630.10">
    <property type="entry name" value="Zn peptidases"/>
    <property type="match status" value="1"/>
</dbReference>
<dbReference type="GO" id="GO:0046872">
    <property type="term" value="F:metal ion binding"/>
    <property type="evidence" value="ECO:0007669"/>
    <property type="project" value="UniProtKB-KW"/>
</dbReference>
<dbReference type="InterPro" id="IPR036264">
    <property type="entry name" value="Bact_exopeptidase_dim_dom"/>
</dbReference>
<keyword evidence="3" id="KW-0963">Cytoplasm</keyword>
<feature type="domain" description="Peptidase M20 dimerisation" evidence="10">
    <location>
        <begin position="181"/>
        <end position="284"/>
    </location>
</feature>